<accession>A0A1Q9DJE2</accession>
<evidence type="ECO:0000313" key="2">
    <source>
        <dbReference type="EMBL" id="OLP95270.1"/>
    </source>
</evidence>
<keyword evidence="1" id="KW-0472">Membrane</keyword>
<dbReference type="Proteomes" id="UP000186817">
    <property type="component" value="Unassembled WGS sequence"/>
</dbReference>
<evidence type="ECO:0000256" key="1">
    <source>
        <dbReference type="SAM" id="Phobius"/>
    </source>
</evidence>
<evidence type="ECO:0000313" key="3">
    <source>
        <dbReference type="Proteomes" id="UP000186817"/>
    </source>
</evidence>
<reference evidence="2 3" key="1">
    <citation type="submission" date="2016-02" db="EMBL/GenBank/DDBJ databases">
        <title>Genome analysis of coral dinoflagellate symbionts highlights evolutionary adaptations to a symbiotic lifestyle.</title>
        <authorList>
            <person name="Aranda M."/>
            <person name="Li Y."/>
            <person name="Liew Y.J."/>
            <person name="Baumgarten S."/>
            <person name="Simakov O."/>
            <person name="Wilson M."/>
            <person name="Piel J."/>
            <person name="Ashoor H."/>
            <person name="Bougouffa S."/>
            <person name="Bajic V.B."/>
            <person name="Ryu T."/>
            <person name="Ravasi T."/>
            <person name="Bayer T."/>
            <person name="Micklem G."/>
            <person name="Kim H."/>
            <person name="Bhak J."/>
            <person name="Lajeunesse T.C."/>
            <person name="Voolstra C.R."/>
        </authorList>
    </citation>
    <scope>NUCLEOTIDE SEQUENCE [LARGE SCALE GENOMIC DNA]</scope>
    <source>
        <strain evidence="2 3">CCMP2467</strain>
    </source>
</reference>
<keyword evidence="1" id="KW-1133">Transmembrane helix</keyword>
<organism evidence="2 3">
    <name type="scientific">Symbiodinium microadriaticum</name>
    <name type="common">Dinoflagellate</name>
    <name type="synonym">Zooxanthella microadriatica</name>
    <dbReference type="NCBI Taxonomy" id="2951"/>
    <lineage>
        <taxon>Eukaryota</taxon>
        <taxon>Sar</taxon>
        <taxon>Alveolata</taxon>
        <taxon>Dinophyceae</taxon>
        <taxon>Suessiales</taxon>
        <taxon>Symbiodiniaceae</taxon>
        <taxon>Symbiodinium</taxon>
    </lineage>
</organism>
<name>A0A1Q9DJE2_SYMMI</name>
<dbReference type="AlphaFoldDB" id="A0A1Q9DJE2"/>
<keyword evidence="1" id="KW-0812">Transmembrane</keyword>
<protein>
    <submittedName>
        <fullName evidence="2">Uncharacterized protein</fullName>
    </submittedName>
</protein>
<dbReference type="EMBL" id="LSRX01000510">
    <property type="protein sequence ID" value="OLP95270.1"/>
    <property type="molecule type" value="Genomic_DNA"/>
</dbReference>
<comment type="caution">
    <text evidence="2">The sequence shown here is derived from an EMBL/GenBank/DDBJ whole genome shotgun (WGS) entry which is preliminary data.</text>
</comment>
<keyword evidence="3" id="KW-1185">Reference proteome</keyword>
<gene>
    <name evidence="2" type="ORF">AK812_SmicGene22616</name>
</gene>
<dbReference type="OrthoDB" id="10273465at2759"/>
<proteinExistence type="predicted"/>
<feature type="transmembrane region" description="Helical" evidence="1">
    <location>
        <begin position="67"/>
        <end position="86"/>
    </location>
</feature>
<sequence>MLARAKRDEPDIKANALVLGMVAPHLVLVSAAQSDPQISLSGYSRGRPHQEMTGFRDMKRPGLRHFLLTWIATLLFVLPTVFVAPAPSVQRPLQGRAGTALHALALEAPTEATQPEGEGQLPKQLRKRVANLKREAIVACLAAMNDDTDAVELCARLSRKLSYVKAVLKRQMADPGIAFSEDLAVA</sequence>